<dbReference type="Proteomes" id="UP001059272">
    <property type="component" value="Chromosome"/>
</dbReference>
<dbReference type="InterPro" id="IPR036942">
    <property type="entry name" value="Beta-barrel_TonB_sf"/>
</dbReference>
<evidence type="ECO:0000256" key="12">
    <source>
        <dbReference type="PROSITE-ProRule" id="PRU10144"/>
    </source>
</evidence>
<evidence type="ECO:0000256" key="13">
    <source>
        <dbReference type="RuleBase" id="RU003357"/>
    </source>
</evidence>
<sequence length="803" mass="88370">MLINKNLNKILLTGILTGVALNSMAADSTTGYNALSGKNPDSSAAKTGQTDDVMIVNSPKIEKKAGSSTTLTAADMQKEGGNNFGTIMRYQPLVSATGSSGGSNTGKSGFDRGGYTGYNIRGIESNRVAIDTDGIALPNATGRSYASRAGFNTFGMGRDYIDPYLYSRVDIESGVTSAENTVNALGGSVSFRPKSADNYLKAGKQDYFGFQSDYDSANHGWHNGITAAGGDDELRGIVVLSRRDGQQTRNNSDEIAAYPANWHSNAILASGIWQANDEHQLTGTLDYYHKTNHTHYDYWGSLPSGNNTIYGTAQQSSETRRWTASLKDRWTPVNNTLVDLVDSRIYFQNSESHDNTWLPATTGMAAADSHRVYSDYNVTTYGFDTHMVKNWDRHEFSWGLNASQSKPERPFRQSPNQTGANNIMQPEADSNSYTVGGFVQDTVTWDLAGHAFSVVPAVRAIHQRTKPTNTVRLSGDGSVISESDVNRLYGKANSDTQVLPSLSFLYDITPTLTTYLQYRRGAQFPDASQLYGSTNLNANFANVFGPFQYAFIGNSDLKTETSNNVEWGLKGEATEGVTFRTALFYNTYKNFIANTRYRRSANPDKFTNVPSNIHTIFQAENRDKAYIYGGEVSSKIQLGTWFPAVDGLSTTLAFGYTKGQSQSRYLGDRYVDLDSVAPMKAVVGIAYDDPSQRYGAALTSTFQKGKQAKDTSRESYTNAGNAIPTSNTEYMRIPGYGMVDLTAYYRISKNVKVNGGVYNLTDRKYWDYLSSRQIETNDRQGQYDRALSVQPGRSFQLGVNVDF</sequence>
<dbReference type="Gene3D" id="2.170.130.10">
    <property type="entry name" value="TonB-dependent receptor, plug domain"/>
    <property type="match status" value="1"/>
</dbReference>
<evidence type="ECO:0000256" key="6">
    <source>
        <dbReference type="ARBA" id="ARBA00022729"/>
    </source>
</evidence>
<evidence type="ECO:0000256" key="9">
    <source>
        <dbReference type="ARBA" id="ARBA00023170"/>
    </source>
</evidence>
<dbReference type="PANTHER" id="PTHR30069">
    <property type="entry name" value="TONB-DEPENDENT OUTER MEMBRANE RECEPTOR"/>
    <property type="match status" value="1"/>
</dbReference>
<evidence type="ECO:0000313" key="19">
    <source>
        <dbReference type="Proteomes" id="UP001059272"/>
    </source>
</evidence>
<evidence type="ECO:0000256" key="8">
    <source>
        <dbReference type="ARBA" id="ARBA00023136"/>
    </source>
</evidence>
<organism evidence="18 19">
    <name type="scientific">Pectobacterium polonicum</name>
    <dbReference type="NCBI Taxonomy" id="2485124"/>
    <lineage>
        <taxon>Bacteria</taxon>
        <taxon>Pseudomonadati</taxon>
        <taxon>Pseudomonadota</taxon>
        <taxon>Gammaproteobacteria</taxon>
        <taxon>Enterobacterales</taxon>
        <taxon>Pectobacteriaceae</taxon>
        <taxon>Pectobacterium</taxon>
    </lineage>
</organism>
<evidence type="ECO:0000256" key="7">
    <source>
        <dbReference type="ARBA" id="ARBA00023077"/>
    </source>
</evidence>
<evidence type="ECO:0000256" key="10">
    <source>
        <dbReference type="ARBA" id="ARBA00023237"/>
    </source>
</evidence>
<reference evidence="18" key="1">
    <citation type="submission" date="2021-12" db="EMBL/GenBank/DDBJ databases">
        <title>Genome sequence of novel Pectobacterium sp. causing blackleg.</title>
        <authorList>
            <person name="Wang J."/>
        </authorList>
    </citation>
    <scope>NUCLEOTIDE SEQUENCE</scope>
    <source>
        <strain evidence="18">BY21311</strain>
    </source>
</reference>
<dbReference type="RefSeq" id="WP_258883832.1">
    <property type="nucleotide sequence ID" value="NZ_CP090065.1"/>
</dbReference>
<feature type="signal peptide" evidence="15">
    <location>
        <begin position="1"/>
        <end position="25"/>
    </location>
</feature>
<evidence type="ECO:0000256" key="5">
    <source>
        <dbReference type="ARBA" id="ARBA00022692"/>
    </source>
</evidence>
<dbReference type="KEGG" id="ppoo:LW347_01990"/>
<evidence type="ECO:0000256" key="14">
    <source>
        <dbReference type="SAM" id="MobiDB-lite"/>
    </source>
</evidence>
<dbReference type="GO" id="GO:0009279">
    <property type="term" value="C:cell outer membrane"/>
    <property type="evidence" value="ECO:0007669"/>
    <property type="project" value="UniProtKB-SubCell"/>
</dbReference>
<evidence type="ECO:0000256" key="11">
    <source>
        <dbReference type="PROSITE-ProRule" id="PRU01360"/>
    </source>
</evidence>
<dbReference type="GO" id="GO:0044718">
    <property type="term" value="P:siderophore transmembrane transport"/>
    <property type="evidence" value="ECO:0007669"/>
    <property type="project" value="TreeGrafter"/>
</dbReference>
<dbReference type="Pfam" id="PF07715">
    <property type="entry name" value="Plug"/>
    <property type="match status" value="1"/>
</dbReference>
<dbReference type="PANTHER" id="PTHR30069:SF29">
    <property type="entry name" value="HEMOGLOBIN AND HEMOGLOBIN-HAPTOGLOBIN-BINDING PROTEIN 1-RELATED"/>
    <property type="match status" value="1"/>
</dbReference>
<keyword evidence="6 15" id="KW-0732">Signal</keyword>
<dbReference type="EMBL" id="CP090065">
    <property type="protein sequence ID" value="UVO08788.1"/>
    <property type="molecule type" value="Genomic_DNA"/>
</dbReference>
<feature type="chain" id="PRO_5041943902" evidence="15">
    <location>
        <begin position="26"/>
        <end position="803"/>
    </location>
</feature>
<keyword evidence="8 11" id="KW-0472">Membrane</keyword>
<dbReference type="CDD" id="cd01347">
    <property type="entry name" value="ligand_gated_channel"/>
    <property type="match status" value="1"/>
</dbReference>
<dbReference type="InterPro" id="IPR039426">
    <property type="entry name" value="TonB-dep_rcpt-like"/>
</dbReference>
<dbReference type="PROSITE" id="PS52016">
    <property type="entry name" value="TONB_DEPENDENT_REC_3"/>
    <property type="match status" value="1"/>
</dbReference>
<dbReference type="InterPro" id="IPR037066">
    <property type="entry name" value="Plug_dom_sf"/>
</dbReference>
<dbReference type="AlphaFoldDB" id="A0AAE9NTP5"/>
<protein>
    <submittedName>
        <fullName evidence="18">TonB-dependent receptor</fullName>
    </submittedName>
</protein>
<evidence type="ECO:0000256" key="2">
    <source>
        <dbReference type="ARBA" id="ARBA00008143"/>
    </source>
</evidence>
<keyword evidence="4 11" id="KW-1134">Transmembrane beta strand</keyword>
<name>A0AAE9NTP5_9GAMM</name>
<accession>A0AAE9NTP5</accession>
<evidence type="ECO:0000256" key="1">
    <source>
        <dbReference type="ARBA" id="ARBA00004571"/>
    </source>
</evidence>
<dbReference type="InterPro" id="IPR010917">
    <property type="entry name" value="TonB_rcpt_CS"/>
</dbReference>
<dbReference type="PROSITE" id="PS01156">
    <property type="entry name" value="TONB_DEPENDENT_REC_2"/>
    <property type="match status" value="1"/>
</dbReference>
<evidence type="ECO:0000259" key="17">
    <source>
        <dbReference type="Pfam" id="PF07715"/>
    </source>
</evidence>
<keyword evidence="3 11" id="KW-0813">Transport</keyword>
<keyword evidence="7 13" id="KW-0798">TonB box</keyword>
<dbReference type="Pfam" id="PF00593">
    <property type="entry name" value="TonB_dep_Rec_b-barrel"/>
    <property type="match status" value="1"/>
</dbReference>
<feature type="domain" description="TonB-dependent receptor-like beta-barrel" evidence="16">
    <location>
        <begin position="273"/>
        <end position="760"/>
    </location>
</feature>
<evidence type="ECO:0000256" key="4">
    <source>
        <dbReference type="ARBA" id="ARBA00022452"/>
    </source>
</evidence>
<feature type="region of interest" description="Disordered" evidence="14">
    <location>
        <begin position="402"/>
        <end position="427"/>
    </location>
</feature>
<keyword evidence="9 18" id="KW-0675">Receptor</keyword>
<dbReference type="SUPFAM" id="SSF56935">
    <property type="entry name" value="Porins"/>
    <property type="match status" value="1"/>
</dbReference>
<dbReference type="Gene3D" id="2.40.170.20">
    <property type="entry name" value="TonB-dependent receptor, beta-barrel domain"/>
    <property type="match status" value="1"/>
</dbReference>
<dbReference type="InterPro" id="IPR012910">
    <property type="entry name" value="Plug_dom"/>
</dbReference>
<keyword evidence="10 11" id="KW-0998">Cell outer membrane</keyword>
<evidence type="ECO:0000256" key="15">
    <source>
        <dbReference type="SAM" id="SignalP"/>
    </source>
</evidence>
<proteinExistence type="inferred from homology"/>
<dbReference type="GO" id="GO:0015344">
    <property type="term" value="F:siderophore uptake transmembrane transporter activity"/>
    <property type="evidence" value="ECO:0007669"/>
    <property type="project" value="TreeGrafter"/>
</dbReference>
<feature type="short sequence motif" description="TonB C-terminal box" evidence="12">
    <location>
        <begin position="786"/>
        <end position="803"/>
    </location>
</feature>
<feature type="domain" description="TonB-dependent receptor plug" evidence="17">
    <location>
        <begin position="62"/>
        <end position="187"/>
    </location>
</feature>
<keyword evidence="5 11" id="KW-0812">Transmembrane</keyword>
<evidence type="ECO:0000256" key="3">
    <source>
        <dbReference type="ARBA" id="ARBA00022448"/>
    </source>
</evidence>
<gene>
    <name evidence="18" type="ORF">LW347_01990</name>
</gene>
<evidence type="ECO:0000259" key="16">
    <source>
        <dbReference type="Pfam" id="PF00593"/>
    </source>
</evidence>
<comment type="subcellular location">
    <subcellularLocation>
        <location evidence="1 11">Cell outer membrane</location>
        <topology evidence="1 11">Multi-pass membrane protein</topology>
    </subcellularLocation>
</comment>
<feature type="compositionally biased region" description="Polar residues" evidence="14">
    <location>
        <begin position="413"/>
        <end position="427"/>
    </location>
</feature>
<comment type="similarity">
    <text evidence="2">Belongs to the TonB-dependent receptor family. Hemoglobin/haptoglobin binding protein subfamily.</text>
</comment>
<dbReference type="InterPro" id="IPR000531">
    <property type="entry name" value="Beta-barrel_TonB"/>
</dbReference>
<evidence type="ECO:0000313" key="18">
    <source>
        <dbReference type="EMBL" id="UVO08788.1"/>
    </source>
</evidence>